<proteinExistence type="predicted"/>
<dbReference type="RefSeq" id="WP_326616418.1">
    <property type="nucleotide sequence ID" value="NZ_CP109106.1"/>
</dbReference>
<name>A0ABZ1FBF8_9ACTN</name>
<organism evidence="1 2">
    <name type="scientific">Streptomyces decoyicus</name>
    <dbReference type="NCBI Taxonomy" id="249567"/>
    <lineage>
        <taxon>Bacteria</taxon>
        <taxon>Bacillati</taxon>
        <taxon>Actinomycetota</taxon>
        <taxon>Actinomycetes</taxon>
        <taxon>Kitasatosporales</taxon>
        <taxon>Streptomycetaceae</taxon>
        <taxon>Streptomyces</taxon>
    </lineage>
</organism>
<gene>
    <name evidence="1" type="ORF">OG863_03945</name>
</gene>
<dbReference type="EMBL" id="CP109106">
    <property type="protein sequence ID" value="WSB67178.1"/>
    <property type="molecule type" value="Genomic_DNA"/>
</dbReference>
<keyword evidence="2" id="KW-1185">Reference proteome</keyword>
<dbReference type="Proteomes" id="UP001344251">
    <property type="component" value="Chromosome"/>
</dbReference>
<accession>A0ABZ1FBF8</accession>
<evidence type="ECO:0000313" key="1">
    <source>
        <dbReference type="EMBL" id="WSB67178.1"/>
    </source>
</evidence>
<sequence length="46" mass="5239">MRLEVGQRDRTCRELISAHEYYAMNPCQLRPVGVNQYLTDGIGLGN</sequence>
<protein>
    <recommendedName>
        <fullName evidence="3">Transposase</fullName>
    </recommendedName>
</protein>
<reference evidence="1 2" key="1">
    <citation type="submission" date="2022-10" db="EMBL/GenBank/DDBJ databases">
        <title>The complete genomes of actinobacterial strains from the NBC collection.</title>
        <authorList>
            <person name="Joergensen T.S."/>
            <person name="Alvarez Arevalo M."/>
            <person name="Sterndorff E.B."/>
            <person name="Faurdal D."/>
            <person name="Vuksanovic O."/>
            <person name="Mourched A.-S."/>
            <person name="Charusanti P."/>
            <person name="Shaw S."/>
            <person name="Blin K."/>
            <person name="Weber T."/>
        </authorList>
    </citation>
    <scope>NUCLEOTIDE SEQUENCE [LARGE SCALE GENOMIC DNA]</scope>
    <source>
        <strain evidence="1 2">NBC 01774</strain>
    </source>
</reference>
<evidence type="ECO:0008006" key="3">
    <source>
        <dbReference type="Google" id="ProtNLM"/>
    </source>
</evidence>
<evidence type="ECO:0000313" key="2">
    <source>
        <dbReference type="Proteomes" id="UP001344251"/>
    </source>
</evidence>